<reference evidence="2" key="1">
    <citation type="journal article" date="2019" name="Int. J. Syst. Evol. Microbiol.">
        <title>The Global Catalogue of Microorganisms (GCM) 10K type strain sequencing project: providing services to taxonomists for standard genome sequencing and annotation.</title>
        <authorList>
            <consortium name="The Broad Institute Genomics Platform"/>
            <consortium name="The Broad Institute Genome Sequencing Center for Infectious Disease"/>
            <person name="Wu L."/>
            <person name="Ma J."/>
        </authorList>
    </citation>
    <scope>NUCLEOTIDE SEQUENCE [LARGE SCALE GENOMIC DNA]</scope>
    <source>
        <strain evidence="2">CGMCC 4.1415</strain>
    </source>
</reference>
<dbReference type="Proteomes" id="UP001596016">
    <property type="component" value="Unassembled WGS sequence"/>
</dbReference>
<comment type="caution">
    <text evidence="1">The sequence shown here is derived from an EMBL/GenBank/DDBJ whole genome shotgun (WGS) entry which is preliminary data.</text>
</comment>
<gene>
    <name evidence="1" type="ORF">ACFPLB_12095</name>
</gene>
<organism evidence="1 2">
    <name type="scientific">Aquamicrobium segne</name>
    <dbReference type="NCBI Taxonomy" id="469547"/>
    <lineage>
        <taxon>Bacteria</taxon>
        <taxon>Pseudomonadati</taxon>
        <taxon>Pseudomonadota</taxon>
        <taxon>Alphaproteobacteria</taxon>
        <taxon>Hyphomicrobiales</taxon>
        <taxon>Phyllobacteriaceae</taxon>
        <taxon>Aquamicrobium</taxon>
    </lineage>
</organism>
<keyword evidence="2" id="KW-1185">Reference proteome</keyword>
<sequence>MKNFTIRCSSPFLVAQFDAPQAMLSWSLTRPGFTTAHKVAWLYVRNEDLPLSVDPVVLLQQKMNDAGHADAVHLMTSRNVRHHHLAEASAGDAQAACLATVGLGNAVRVGGAPLIGEVVGTINLLVQTSCSLSQGAMVEAVSIAAEARTAAIMDLGWQPRGEIITGTGTDCIVVASPLLGKAENYAGLHTDIGAALGRAVYDAISQGGHVWLAERAKAGHAKY</sequence>
<accession>A0ABW0GYX7</accession>
<dbReference type="InterPro" id="IPR052209">
    <property type="entry name" value="CbiZ"/>
</dbReference>
<dbReference type="InterPro" id="IPR002808">
    <property type="entry name" value="AdoCbi_amidolase"/>
</dbReference>
<name>A0ABW0GYX7_9HYPH</name>
<dbReference type="PANTHER" id="PTHR35336:SF5">
    <property type="entry name" value="ADENOSYLCOBINAMIDE AMIDOHYDROLASE"/>
    <property type="match status" value="1"/>
</dbReference>
<evidence type="ECO:0000313" key="2">
    <source>
        <dbReference type="Proteomes" id="UP001596016"/>
    </source>
</evidence>
<evidence type="ECO:0000313" key="1">
    <source>
        <dbReference type="EMBL" id="MFC5386702.1"/>
    </source>
</evidence>
<dbReference type="Pfam" id="PF01955">
    <property type="entry name" value="CbiZ"/>
    <property type="match status" value="1"/>
</dbReference>
<dbReference type="EMBL" id="JBHSLL010000039">
    <property type="protein sequence ID" value="MFC5386702.1"/>
    <property type="molecule type" value="Genomic_DNA"/>
</dbReference>
<proteinExistence type="predicted"/>
<dbReference type="PANTHER" id="PTHR35336">
    <property type="entry name" value="ADENOSYLCOBINAMIDE AMIDOHYDROLASE"/>
    <property type="match status" value="1"/>
</dbReference>
<dbReference type="RefSeq" id="WP_378229934.1">
    <property type="nucleotide sequence ID" value="NZ_JBHSLL010000039.1"/>
</dbReference>
<protein>
    <submittedName>
        <fullName evidence="1">Adenosylcobinamide amidohydrolase</fullName>
    </submittedName>
</protein>